<feature type="transmembrane region" description="Helical" evidence="1">
    <location>
        <begin position="58"/>
        <end position="81"/>
    </location>
</feature>
<evidence type="ECO:0000313" key="3">
    <source>
        <dbReference type="EMBL" id="MFC5297824.1"/>
    </source>
</evidence>
<sequence>MTNSRPARTYRTSLPVRILRAIGLLGALTITIWLVLAYRTMPQTIATHFGPGGAADDYGSKVTALVLAALMVALTLFLAVLSLRPSMLNYPTVITKTNAQAIYREGERMLVLALVSMQVVYLGLGRSVSDGAGSALLALGLVLLVACMVLGIVRLVRAARTDEGVAA</sequence>
<dbReference type="GeneID" id="303297194"/>
<reference evidence="4" key="1">
    <citation type="journal article" date="2019" name="Int. J. Syst. Evol. Microbiol.">
        <title>The Global Catalogue of Microorganisms (GCM) 10K type strain sequencing project: providing services to taxonomists for standard genome sequencing and annotation.</title>
        <authorList>
            <consortium name="The Broad Institute Genomics Platform"/>
            <consortium name="The Broad Institute Genome Sequencing Center for Infectious Disease"/>
            <person name="Wu L."/>
            <person name="Ma J."/>
        </authorList>
    </citation>
    <scope>NUCLEOTIDE SEQUENCE [LARGE SCALE GENOMIC DNA]</scope>
    <source>
        <strain evidence="4">CGMCC 1.16455</strain>
    </source>
</reference>
<protein>
    <submittedName>
        <fullName evidence="3">DUF1648 domain-containing protein</fullName>
    </submittedName>
</protein>
<feature type="transmembrane region" description="Helical" evidence="1">
    <location>
        <begin position="109"/>
        <end position="128"/>
    </location>
</feature>
<dbReference type="Proteomes" id="UP001595937">
    <property type="component" value="Unassembled WGS sequence"/>
</dbReference>
<dbReference type="Pfam" id="PF07853">
    <property type="entry name" value="DUF1648"/>
    <property type="match status" value="1"/>
</dbReference>
<feature type="transmembrane region" description="Helical" evidence="1">
    <location>
        <begin position="21"/>
        <end position="38"/>
    </location>
</feature>
<comment type="caution">
    <text evidence="3">The sequence shown here is derived from an EMBL/GenBank/DDBJ whole genome shotgun (WGS) entry which is preliminary data.</text>
</comment>
<dbReference type="InterPro" id="IPR012867">
    <property type="entry name" value="DUF1648"/>
</dbReference>
<evidence type="ECO:0000259" key="2">
    <source>
        <dbReference type="Pfam" id="PF07853"/>
    </source>
</evidence>
<feature type="domain" description="DUF1648" evidence="2">
    <location>
        <begin position="29"/>
        <end position="72"/>
    </location>
</feature>
<name>A0ABW0FI80_9MICO</name>
<keyword evidence="1" id="KW-0472">Membrane</keyword>
<feature type="transmembrane region" description="Helical" evidence="1">
    <location>
        <begin position="134"/>
        <end position="153"/>
    </location>
</feature>
<dbReference type="EMBL" id="JBHSLN010000023">
    <property type="protein sequence ID" value="MFC5297824.1"/>
    <property type="molecule type" value="Genomic_DNA"/>
</dbReference>
<keyword evidence="1" id="KW-0812">Transmembrane</keyword>
<dbReference type="RefSeq" id="WP_343923757.1">
    <property type="nucleotide sequence ID" value="NZ_BAAAIR010000034.1"/>
</dbReference>
<keyword evidence="1" id="KW-1133">Transmembrane helix</keyword>
<proteinExistence type="predicted"/>
<keyword evidence="4" id="KW-1185">Reference proteome</keyword>
<organism evidence="3 4">
    <name type="scientific">Brachybacterium tyrofermentans</name>
    <dbReference type="NCBI Taxonomy" id="47848"/>
    <lineage>
        <taxon>Bacteria</taxon>
        <taxon>Bacillati</taxon>
        <taxon>Actinomycetota</taxon>
        <taxon>Actinomycetes</taxon>
        <taxon>Micrococcales</taxon>
        <taxon>Dermabacteraceae</taxon>
        <taxon>Brachybacterium</taxon>
    </lineage>
</organism>
<gene>
    <name evidence="3" type="ORF">ACFPK8_09910</name>
</gene>
<accession>A0ABW0FI80</accession>
<evidence type="ECO:0000256" key="1">
    <source>
        <dbReference type="SAM" id="Phobius"/>
    </source>
</evidence>
<evidence type="ECO:0000313" key="4">
    <source>
        <dbReference type="Proteomes" id="UP001595937"/>
    </source>
</evidence>